<name>A0A8J5VKK6_ZIZPA</name>
<accession>A0A8J5VKK6</accession>
<dbReference type="AlphaFoldDB" id="A0A8J5VKK6"/>
<protein>
    <submittedName>
        <fullName evidence="1">Uncharacterized protein</fullName>
    </submittedName>
</protein>
<dbReference type="Proteomes" id="UP000729402">
    <property type="component" value="Unassembled WGS sequence"/>
</dbReference>
<proteinExistence type="predicted"/>
<evidence type="ECO:0000313" key="2">
    <source>
        <dbReference type="Proteomes" id="UP000729402"/>
    </source>
</evidence>
<reference evidence="1" key="2">
    <citation type="submission" date="2021-02" db="EMBL/GenBank/DDBJ databases">
        <authorList>
            <person name="Kimball J.A."/>
            <person name="Haas M.W."/>
            <person name="Macchietto M."/>
            <person name="Kono T."/>
            <person name="Duquette J."/>
            <person name="Shao M."/>
        </authorList>
    </citation>
    <scope>NUCLEOTIDE SEQUENCE</scope>
    <source>
        <tissue evidence="1">Fresh leaf tissue</tissue>
    </source>
</reference>
<dbReference type="EMBL" id="JAAALK010000283">
    <property type="protein sequence ID" value="KAG8074957.1"/>
    <property type="molecule type" value="Genomic_DNA"/>
</dbReference>
<keyword evidence="2" id="KW-1185">Reference proteome</keyword>
<evidence type="ECO:0000313" key="1">
    <source>
        <dbReference type="EMBL" id="KAG8074957.1"/>
    </source>
</evidence>
<sequence>MRKRNGVGDSCARCGCFFMLRGGSLATSARLGRRGGPTGRWDGMGRWLCWNDLFVLLPTFHPPPGAEELTVVHGHGQGVTFDFQLDVLGVFELG</sequence>
<organism evidence="1 2">
    <name type="scientific">Zizania palustris</name>
    <name type="common">Northern wild rice</name>
    <dbReference type="NCBI Taxonomy" id="103762"/>
    <lineage>
        <taxon>Eukaryota</taxon>
        <taxon>Viridiplantae</taxon>
        <taxon>Streptophyta</taxon>
        <taxon>Embryophyta</taxon>
        <taxon>Tracheophyta</taxon>
        <taxon>Spermatophyta</taxon>
        <taxon>Magnoliopsida</taxon>
        <taxon>Liliopsida</taxon>
        <taxon>Poales</taxon>
        <taxon>Poaceae</taxon>
        <taxon>BOP clade</taxon>
        <taxon>Oryzoideae</taxon>
        <taxon>Oryzeae</taxon>
        <taxon>Zizaniinae</taxon>
        <taxon>Zizania</taxon>
    </lineage>
</organism>
<comment type="caution">
    <text evidence="1">The sequence shown here is derived from an EMBL/GenBank/DDBJ whole genome shotgun (WGS) entry which is preliminary data.</text>
</comment>
<reference evidence="1" key="1">
    <citation type="journal article" date="2021" name="bioRxiv">
        <title>Whole Genome Assembly and Annotation of Northern Wild Rice, Zizania palustris L., Supports a Whole Genome Duplication in the Zizania Genus.</title>
        <authorList>
            <person name="Haas M."/>
            <person name="Kono T."/>
            <person name="Macchietto M."/>
            <person name="Millas R."/>
            <person name="McGilp L."/>
            <person name="Shao M."/>
            <person name="Duquette J."/>
            <person name="Hirsch C.N."/>
            <person name="Kimball J."/>
        </authorList>
    </citation>
    <scope>NUCLEOTIDE SEQUENCE</scope>
    <source>
        <tissue evidence="1">Fresh leaf tissue</tissue>
    </source>
</reference>
<gene>
    <name evidence="1" type="ORF">GUJ93_ZPchr0006g45091</name>
</gene>